<dbReference type="AlphaFoldDB" id="G0SD44"/>
<accession>G0SD44</accession>
<dbReference type="OMA" id="NHNSAHG"/>
<dbReference type="Proteomes" id="UP000008066">
    <property type="component" value="Unassembled WGS sequence"/>
</dbReference>
<dbReference type="RefSeq" id="XP_006695419.1">
    <property type="nucleotide sequence ID" value="XM_006695356.1"/>
</dbReference>
<dbReference type="HOGENOM" id="CLU_010913_4_0_1"/>
<dbReference type="EMBL" id="GL988045">
    <property type="protein sequence ID" value="EGS18474.1"/>
    <property type="molecule type" value="Genomic_DNA"/>
</dbReference>
<evidence type="ECO:0000313" key="3">
    <source>
        <dbReference type="Proteomes" id="UP000008066"/>
    </source>
</evidence>
<reference evidence="2 3" key="1">
    <citation type="journal article" date="2011" name="Cell">
        <title>Insight into structure and assembly of the nuclear pore complex by utilizing the genome of a eukaryotic thermophile.</title>
        <authorList>
            <person name="Amlacher S."/>
            <person name="Sarges P."/>
            <person name="Flemming D."/>
            <person name="van Noort V."/>
            <person name="Kunze R."/>
            <person name="Devos D.P."/>
            <person name="Arumugam M."/>
            <person name="Bork P."/>
            <person name="Hurt E."/>
        </authorList>
    </citation>
    <scope>NUCLEOTIDE SEQUENCE [LARGE SCALE GENOMIC DNA]</scope>
    <source>
        <strain evidence="3">DSM 1495 / CBS 144.50 / IMI 039719</strain>
    </source>
</reference>
<feature type="domain" description="Aminotransferase class V" evidence="1">
    <location>
        <begin position="35"/>
        <end position="174"/>
    </location>
</feature>
<feature type="domain" description="Aminotransferase class V" evidence="1">
    <location>
        <begin position="192"/>
        <end position="470"/>
    </location>
</feature>
<dbReference type="KEGG" id="cthr:CTHT_0050760"/>
<dbReference type="SUPFAM" id="SSF53383">
    <property type="entry name" value="PLP-dependent transferases"/>
    <property type="match status" value="1"/>
</dbReference>
<organism evidence="3">
    <name type="scientific">Chaetomium thermophilum (strain DSM 1495 / CBS 144.50 / IMI 039719)</name>
    <name type="common">Thermochaetoides thermophila</name>
    <dbReference type="NCBI Taxonomy" id="759272"/>
    <lineage>
        <taxon>Eukaryota</taxon>
        <taxon>Fungi</taxon>
        <taxon>Dikarya</taxon>
        <taxon>Ascomycota</taxon>
        <taxon>Pezizomycotina</taxon>
        <taxon>Sordariomycetes</taxon>
        <taxon>Sordariomycetidae</taxon>
        <taxon>Sordariales</taxon>
        <taxon>Chaetomiaceae</taxon>
        <taxon>Thermochaetoides</taxon>
    </lineage>
</organism>
<dbReference type="InterPro" id="IPR015424">
    <property type="entry name" value="PyrdxlP-dep_Trfase"/>
</dbReference>
<dbReference type="PANTHER" id="PTHR14237:SF19">
    <property type="entry name" value="MITOCHONDRIAL AMIDOXIME REDUCING COMPONENT 1"/>
    <property type="match status" value="1"/>
</dbReference>
<dbReference type="InterPro" id="IPR015422">
    <property type="entry name" value="PyrdxlP-dep_Trfase_small"/>
</dbReference>
<dbReference type="InterPro" id="IPR015421">
    <property type="entry name" value="PyrdxlP-dep_Trfase_major"/>
</dbReference>
<dbReference type="eggNOG" id="KOG2142">
    <property type="taxonomic scope" value="Eukaryota"/>
</dbReference>
<sequence>MFDTINTLYPDYCTTTKLDELRANEYSYLDQQDHIYLDYTGSGLAANSQHRHHQERLTKNVYGNPHSTNPTSLAASEAINQTRDRILSYFNAPASEYAVVFTPNATGAARLVAEAYPFRPRSRFVLTEDNHNSVQGIREFARAGGAKTVYIPLQKSDLRIDDKDVIAALTPKTSRRRFMTWCSQDRRTTAEPNGLFAYPAQSNFSGVQHPLSWIDVAQKRGYHVLLDAAAYLPTSQLDLSQVKPDYILVSWYKLFGYPTGLGCLIARRDALEYLRPRRPWFSGGTVQVVLVSHPWHLTASRIEEVFEDGTLNFLSIPDIHFGLDWISQIGIPVISTRVRCLTGWFLTRLLSLRHSNGMPMARVYGPTDMTMRGGTVAFNLIDISGRLVDERLVEMEATVAKISLRTGCFCNPGVGEKITEGDFKHGLNKISSKRRSWSSEEMKKLTGATTLGAARVSFGLASNVDDVNKFISFLEKVFKDRETSGIELEPRNRC</sequence>
<dbReference type="Pfam" id="PF00266">
    <property type="entry name" value="Aminotran_5"/>
    <property type="match status" value="2"/>
</dbReference>
<dbReference type="InterPro" id="IPR000192">
    <property type="entry name" value="Aminotrans_V_dom"/>
</dbReference>
<dbReference type="Gene3D" id="3.40.640.10">
    <property type="entry name" value="Type I PLP-dependent aspartate aminotransferase-like (Major domain)"/>
    <property type="match status" value="1"/>
</dbReference>
<dbReference type="STRING" id="759272.G0SD44"/>
<dbReference type="GeneID" id="18259114"/>
<evidence type="ECO:0000313" key="2">
    <source>
        <dbReference type="EMBL" id="EGS18474.1"/>
    </source>
</evidence>
<dbReference type="Gene3D" id="3.90.1150.10">
    <property type="entry name" value="Aspartate Aminotransferase, domain 1"/>
    <property type="match status" value="1"/>
</dbReference>
<protein>
    <recommendedName>
        <fullName evidence="1">Aminotransferase class V domain-containing protein</fullName>
    </recommendedName>
</protein>
<evidence type="ECO:0000259" key="1">
    <source>
        <dbReference type="Pfam" id="PF00266"/>
    </source>
</evidence>
<gene>
    <name evidence="2" type="ORF">CTHT_0050760</name>
</gene>
<proteinExistence type="predicted"/>
<keyword evidence="3" id="KW-1185">Reference proteome</keyword>
<dbReference type="OrthoDB" id="10264306at2759"/>
<name>G0SD44_CHATD</name>
<dbReference type="PANTHER" id="PTHR14237">
    <property type="entry name" value="MOLYBDOPTERIN COFACTOR SULFURASE MOSC"/>
    <property type="match status" value="1"/>
</dbReference>